<name>F4RGX2_MELLP</name>
<protein>
    <submittedName>
        <fullName evidence="2">Uncharacterized protein</fullName>
    </submittedName>
</protein>
<reference evidence="3" key="1">
    <citation type="journal article" date="2011" name="Proc. Natl. Acad. Sci. U.S.A.">
        <title>Obligate biotrophy features unraveled by the genomic analysis of rust fungi.</title>
        <authorList>
            <person name="Duplessis S."/>
            <person name="Cuomo C.A."/>
            <person name="Lin Y.-C."/>
            <person name="Aerts A."/>
            <person name="Tisserant E."/>
            <person name="Veneault-Fourrey C."/>
            <person name="Joly D.L."/>
            <person name="Hacquard S."/>
            <person name="Amselem J."/>
            <person name="Cantarel B.L."/>
            <person name="Chiu R."/>
            <person name="Coutinho P.M."/>
            <person name="Feau N."/>
            <person name="Field M."/>
            <person name="Frey P."/>
            <person name="Gelhaye E."/>
            <person name="Goldberg J."/>
            <person name="Grabherr M.G."/>
            <person name="Kodira C.D."/>
            <person name="Kohler A."/>
            <person name="Kuees U."/>
            <person name="Lindquist E.A."/>
            <person name="Lucas S.M."/>
            <person name="Mago R."/>
            <person name="Mauceli E."/>
            <person name="Morin E."/>
            <person name="Murat C."/>
            <person name="Pangilinan J.L."/>
            <person name="Park R."/>
            <person name="Pearson M."/>
            <person name="Quesneville H."/>
            <person name="Rouhier N."/>
            <person name="Sakthikumar S."/>
            <person name="Salamov A.A."/>
            <person name="Schmutz J."/>
            <person name="Selles B."/>
            <person name="Shapiro H."/>
            <person name="Tanguay P."/>
            <person name="Tuskan G.A."/>
            <person name="Henrissat B."/>
            <person name="Van de Peer Y."/>
            <person name="Rouze P."/>
            <person name="Ellis J.G."/>
            <person name="Dodds P.N."/>
            <person name="Schein J.E."/>
            <person name="Zhong S."/>
            <person name="Hamelin R.C."/>
            <person name="Grigoriev I.V."/>
            <person name="Szabo L.J."/>
            <person name="Martin F."/>
        </authorList>
    </citation>
    <scope>NUCLEOTIDE SEQUENCE [LARGE SCALE GENOMIC DNA]</scope>
    <source>
        <strain evidence="3">98AG31 / pathotype 3-4-7</strain>
    </source>
</reference>
<dbReference type="InParanoid" id="F4RGX2"/>
<gene>
    <name evidence="2" type="ORF">MELLADRAFT_105044</name>
</gene>
<proteinExistence type="predicted"/>
<evidence type="ECO:0000313" key="2">
    <source>
        <dbReference type="EMBL" id="EGG08411.1"/>
    </source>
</evidence>
<dbReference type="GeneID" id="18922476"/>
<feature type="compositionally biased region" description="Polar residues" evidence="1">
    <location>
        <begin position="23"/>
        <end position="35"/>
    </location>
</feature>
<dbReference type="RefSeq" id="XP_007408609.1">
    <property type="nucleotide sequence ID" value="XM_007408547.1"/>
</dbReference>
<dbReference type="Proteomes" id="UP000001072">
    <property type="component" value="Unassembled WGS sequence"/>
</dbReference>
<feature type="compositionally biased region" description="Polar residues" evidence="1">
    <location>
        <begin position="105"/>
        <end position="116"/>
    </location>
</feature>
<feature type="region of interest" description="Disordered" evidence="1">
    <location>
        <begin position="1"/>
        <end position="74"/>
    </location>
</feature>
<dbReference type="EMBL" id="GL883101">
    <property type="protein sequence ID" value="EGG08411.1"/>
    <property type="molecule type" value="Genomic_DNA"/>
</dbReference>
<organism evidence="3">
    <name type="scientific">Melampsora larici-populina (strain 98AG31 / pathotype 3-4-7)</name>
    <name type="common">Poplar leaf rust fungus</name>
    <dbReference type="NCBI Taxonomy" id="747676"/>
    <lineage>
        <taxon>Eukaryota</taxon>
        <taxon>Fungi</taxon>
        <taxon>Dikarya</taxon>
        <taxon>Basidiomycota</taxon>
        <taxon>Pucciniomycotina</taxon>
        <taxon>Pucciniomycetes</taxon>
        <taxon>Pucciniales</taxon>
        <taxon>Melampsoraceae</taxon>
        <taxon>Melampsora</taxon>
    </lineage>
</organism>
<dbReference type="AlphaFoldDB" id="F4RGX2"/>
<dbReference type="KEGG" id="mlr:MELLADRAFT_105044"/>
<evidence type="ECO:0000256" key="1">
    <source>
        <dbReference type="SAM" id="MobiDB-lite"/>
    </source>
</evidence>
<sequence length="142" mass="15539">MDKAVTEATERVIAYTETREQPVASNFRQSQSTGPAGTAERTPPPAWTRARSVALSLPPGPPLATPRRSTNARQSLAQISEQVDSENRNVQYLPTPTPKYPRLNPRTQNWKSQNPGGRQIAMIPDGGGKAEIHEPPEDGCQQ</sequence>
<dbReference type="VEuPathDB" id="FungiDB:MELLADRAFT_105044"/>
<feature type="region of interest" description="Disordered" evidence="1">
    <location>
        <begin position="90"/>
        <end position="142"/>
    </location>
</feature>
<keyword evidence="3" id="KW-1185">Reference proteome</keyword>
<feature type="compositionally biased region" description="Basic and acidic residues" evidence="1">
    <location>
        <begin position="1"/>
        <end position="10"/>
    </location>
</feature>
<dbReference type="HOGENOM" id="CLU_1816219_0_0_1"/>
<accession>F4RGX2</accession>
<evidence type="ECO:0000313" key="3">
    <source>
        <dbReference type="Proteomes" id="UP000001072"/>
    </source>
</evidence>